<dbReference type="OrthoDB" id="9804242at2"/>
<dbReference type="STRING" id="683228.GA0070617_2538"/>
<dbReference type="InterPro" id="IPR042195">
    <property type="entry name" value="ArgJ_beta_C"/>
</dbReference>
<feature type="chain" id="PRO_5023452289" description="Arginine biosynthesis bifunctional protein ArgJ alpha chain" evidence="8">
    <location>
        <begin position="1"/>
        <end position="185"/>
    </location>
</feature>
<dbReference type="RefSeq" id="WP_091436675.1">
    <property type="nucleotide sequence ID" value="NZ_BMMJ01000004.1"/>
</dbReference>
<dbReference type="InterPro" id="IPR002813">
    <property type="entry name" value="Arg_biosynth_ArgJ"/>
</dbReference>
<keyword evidence="8" id="KW-0055">Arginine biosynthesis</keyword>
<comment type="function">
    <text evidence="8">Catalyzes two activities which are involved in the cyclic version of arginine biosynthesis: the synthesis of N-acetylglutamate from glutamate and acetyl-CoA as the acetyl donor, and of ornithine by transacetylation between N(2)-acetylornithine and glutamate.</text>
</comment>
<keyword evidence="4 8" id="KW-0963">Cytoplasm</keyword>
<proteinExistence type="inferred from homology"/>
<evidence type="ECO:0000256" key="6">
    <source>
        <dbReference type="ARBA" id="ARBA00022813"/>
    </source>
</evidence>
<dbReference type="EC" id="2.3.1.1" evidence="8"/>
<dbReference type="HAMAP" id="MF_01106">
    <property type="entry name" value="ArgJ"/>
    <property type="match status" value="1"/>
</dbReference>
<comment type="pathway">
    <text evidence="8">Amino-acid biosynthesis; L-arginine biosynthesis; L-ornithine and N-acetyl-L-glutamate from L-glutamate and N(2)-acetyl-L-ornithine (cyclic): step 1/1.</text>
</comment>
<dbReference type="FunFam" id="3.10.20.340:FF:000003">
    <property type="entry name" value="Arginine biosynthesis bifunctional protein ArgJ"/>
    <property type="match status" value="1"/>
</dbReference>
<keyword evidence="10" id="KW-1185">Reference proteome</keyword>
<dbReference type="EMBL" id="FMIA01000002">
    <property type="protein sequence ID" value="SCL54019.1"/>
    <property type="molecule type" value="Genomic_DNA"/>
</dbReference>
<dbReference type="GO" id="GO:0004358">
    <property type="term" value="F:L-glutamate N-acetyltransferase activity, acting on acetyl-L-ornithine as donor"/>
    <property type="evidence" value="ECO:0007669"/>
    <property type="project" value="UniProtKB-UniRule"/>
</dbReference>
<evidence type="ECO:0000256" key="5">
    <source>
        <dbReference type="ARBA" id="ARBA00022679"/>
    </source>
</evidence>
<comment type="subunit">
    <text evidence="3 8">Heterotetramer of two alpha and two beta chains.</text>
</comment>
<name>A0A1C6UJE4_9ACTN</name>
<dbReference type="GO" id="GO:0005737">
    <property type="term" value="C:cytoplasm"/>
    <property type="evidence" value="ECO:0007669"/>
    <property type="project" value="UniProtKB-SubCell"/>
</dbReference>
<feature type="binding site" evidence="8">
    <location>
        <position position="266"/>
    </location>
    <ligand>
        <name>substrate</name>
    </ligand>
</feature>
<dbReference type="GO" id="GO:0006592">
    <property type="term" value="P:ornithine biosynthetic process"/>
    <property type="evidence" value="ECO:0007669"/>
    <property type="project" value="TreeGrafter"/>
</dbReference>
<keyword evidence="7 8" id="KW-0012">Acyltransferase</keyword>
<dbReference type="UniPathway" id="UPA00068">
    <property type="reaction ID" value="UER00106"/>
</dbReference>
<evidence type="ECO:0000313" key="10">
    <source>
        <dbReference type="Proteomes" id="UP000198937"/>
    </source>
</evidence>
<evidence type="ECO:0000256" key="8">
    <source>
        <dbReference type="HAMAP-Rule" id="MF_01106"/>
    </source>
</evidence>
<dbReference type="SUPFAM" id="SSF56266">
    <property type="entry name" value="DmpA/ArgJ-like"/>
    <property type="match status" value="1"/>
</dbReference>
<feature type="site" description="Involved in the stabilization of negative charge on the oxyanion by the formation of the oxyanion hole" evidence="8">
    <location>
        <position position="116"/>
    </location>
</feature>
<gene>
    <name evidence="8" type="primary">argJ</name>
    <name evidence="9" type="ORF">GA0070617_2538</name>
</gene>
<dbReference type="Gene3D" id="3.60.70.12">
    <property type="entry name" value="L-amino peptidase D-ALA esterase/amidase"/>
    <property type="match status" value="1"/>
</dbReference>
<feature type="site" description="Cleavage; by autolysis" evidence="8">
    <location>
        <begin position="185"/>
        <end position="186"/>
    </location>
</feature>
<sequence>MSVTAPRGFRAAGVAAGLKSGGARDIALVVNDGPDAGVAGVFTANRVKAAPVRWTQQVVHGGVARAVVLNSGGANACTGPAGFQDTHATAEHTAAVLTSASARLIVGAADVAVCSTGLIGERLPMERLLPGVRAATRALARDGGPAAAEAIMTTDSRPKTTVTRGSGWTVGGMAKGAGMLAPGMATMLCVLTTDAVAGPETLDAALRAACRVTFDRLDSDGCMSTNDTVLLLASGSSGIEPTAAELTEVVTAACRDLAGQLLADAEGATKEVAIEVVGAASEDDAVQVGRAVARNNLVKTALFGNDPNWGRILAAVGTTTAVFDADEVDVAVNGIWVCRAGAAAEDRSKVDLTGRAVTVRVDLHAGTDTATIWTNDLSHAYVHENSAYST</sequence>
<comment type="pathway">
    <text evidence="8">Amino-acid biosynthesis; L-arginine biosynthesis; N(2)-acetyl-L-ornithine from L-glutamate: step 1/4.</text>
</comment>
<feature type="binding site" evidence="8">
    <location>
        <position position="153"/>
    </location>
    <ligand>
        <name>substrate</name>
    </ligand>
</feature>
<feature type="site" description="Involved in the stabilization of negative charge on the oxyanion by the formation of the oxyanion hole" evidence="8">
    <location>
        <position position="117"/>
    </location>
</feature>
<keyword evidence="5 8" id="KW-0808">Transferase</keyword>
<keyword evidence="6 8" id="KW-0068">Autocatalytic cleavage</keyword>
<keyword evidence="8" id="KW-0511">Multifunctional enzyme</keyword>
<dbReference type="NCBIfam" id="TIGR00120">
    <property type="entry name" value="ArgJ"/>
    <property type="match status" value="1"/>
</dbReference>
<feature type="active site" description="Nucleophile" evidence="8">
    <location>
        <position position="186"/>
    </location>
</feature>
<keyword evidence="8" id="KW-0028">Amino-acid biosynthesis</keyword>
<dbReference type="CDD" id="cd02152">
    <property type="entry name" value="OAT"/>
    <property type="match status" value="1"/>
</dbReference>
<organism evidence="9 10">
    <name type="scientific">Micromonospora yangpuensis</name>
    <dbReference type="NCBI Taxonomy" id="683228"/>
    <lineage>
        <taxon>Bacteria</taxon>
        <taxon>Bacillati</taxon>
        <taxon>Actinomycetota</taxon>
        <taxon>Actinomycetes</taxon>
        <taxon>Micromonosporales</taxon>
        <taxon>Micromonosporaceae</taxon>
        <taxon>Micromonospora</taxon>
    </lineage>
</organism>
<comment type="catalytic activity">
    <reaction evidence="8">
        <text>L-glutamate + acetyl-CoA = N-acetyl-L-glutamate + CoA + H(+)</text>
        <dbReference type="Rhea" id="RHEA:24292"/>
        <dbReference type="ChEBI" id="CHEBI:15378"/>
        <dbReference type="ChEBI" id="CHEBI:29985"/>
        <dbReference type="ChEBI" id="CHEBI:44337"/>
        <dbReference type="ChEBI" id="CHEBI:57287"/>
        <dbReference type="ChEBI" id="CHEBI:57288"/>
        <dbReference type="EC" id="2.3.1.1"/>
    </reaction>
</comment>
<dbReference type="PANTHER" id="PTHR23100">
    <property type="entry name" value="ARGININE BIOSYNTHESIS BIFUNCTIONAL PROTEIN ARGJ"/>
    <property type="match status" value="1"/>
</dbReference>
<dbReference type="AlphaFoldDB" id="A0A1C6UJE4"/>
<dbReference type="Proteomes" id="UP000198937">
    <property type="component" value="Unassembled WGS sequence"/>
</dbReference>
<reference evidence="9 10" key="1">
    <citation type="submission" date="2016-06" db="EMBL/GenBank/DDBJ databases">
        <authorList>
            <person name="Kjaerup R.B."/>
            <person name="Dalgaard T.S."/>
            <person name="Juul-Madsen H.R."/>
        </authorList>
    </citation>
    <scope>NUCLEOTIDE SEQUENCE [LARGE SCALE GENOMIC DNA]</scope>
    <source>
        <strain evidence="9 10">DSM 45577</strain>
    </source>
</reference>
<dbReference type="GO" id="GO:0004042">
    <property type="term" value="F:L-glutamate N-acetyltransferase activity"/>
    <property type="evidence" value="ECO:0007669"/>
    <property type="project" value="UniProtKB-UniRule"/>
</dbReference>
<evidence type="ECO:0000313" key="9">
    <source>
        <dbReference type="EMBL" id="SCL54019.1"/>
    </source>
</evidence>
<evidence type="ECO:0000256" key="7">
    <source>
        <dbReference type="ARBA" id="ARBA00023315"/>
    </source>
</evidence>
<comment type="catalytic activity">
    <reaction evidence="8">
        <text>N(2)-acetyl-L-ornithine + L-glutamate = N-acetyl-L-glutamate + L-ornithine</text>
        <dbReference type="Rhea" id="RHEA:15349"/>
        <dbReference type="ChEBI" id="CHEBI:29985"/>
        <dbReference type="ChEBI" id="CHEBI:44337"/>
        <dbReference type="ChEBI" id="CHEBI:46911"/>
        <dbReference type="ChEBI" id="CHEBI:57805"/>
        <dbReference type="EC" id="2.3.1.35"/>
    </reaction>
</comment>
<dbReference type="EC" id="2.3.1.35" evidence="8"/>
<evidence type="ECO:0000256" key="2">
    <source>
        <dbReference type="ARBA" id="ARBA00006774"/>
    </source>
</evidence>
<comment type="subcellular location">
    <subcellularLocation>
        <location evidence="1 8">Cytoplasm</location>
    </subcellularLocation>
</comment>
<feature type="chain" id="PRO_5023452288" description="Arginine biosynthesis bifunctional protein ArgJ beta chain" evidence="8">
    <location>
        <begin position="186"/>
        <end position="390"/>
    </location>
</feature>
<protein>
    <recommendedName>
        <fullName evidence="8">Arginine biosynthesis bifunctional protein ArgJ</fullName>
    </recommendedName>
    <domain>
        <recommendedName>
            <fullName evidence="8">Glutamate N-acetyltransferase</fullName>
            <ecNumber evidence="8">2.3.1.35</ecNumber>
        </recommendedName>
        <alternativeName>
            <fullName evidence="8">Ornithine acetyltransferase</fullName>
            <shortName evidence="8">OATase</shortName>
        </alternativeName>
        <alternativeName>
            <fullName evidence="8">Ornithine transacetylase</fullName>
        </alternativeName>
    </domain>
    <domain>
        <recommendedName>
            <fullName evidence="8">Amino-acid acetyltransferase</fullName>
            <ecNumber evidence="8">2.3.1.1</ecNumber>
        </recommendedName>
        <alternativeName>
            <fullName evidence="8">N-acetylglutamate synthase</fullName>
            <shortName evidence="8">AGSase</shortName>
        </alternativeName>
    </domain>
    <component>
        <recommendedName>
            <fullName evidence="8">Arginine biosynthesis bifunctional protein ArgJ alpha chain</fullName>
        </recommendedName>
    </component>
    <component>
        <recommendedName>
            <fullName evidence="8">Arginine biosynthesis bifunctional protein ArgJ beta chain</fullName>
        </recommendedName>
    </component>
</protein>
<dbReference type="GO" id="GO:0006526">
    <property type="term" value="P:L-arginine biosynthetic process"/>
    <property type="evidence" value="ECO:0007669"/>
    <property type="project" value="UniProtKB-UniRule"/>
</dbReference>
<evidence type="ECO:0000256" key="1">
    <source>
        <dbReference type="ARBA" id="ARBA00004496"/>
    </source>
</evidence>
<dbReference type="PANTHER" id="PTHR23100:SF0">
    <property type="entry name" value="ARGININE BIOSYNTHESIS BIFUNCTIONAL PROTEIN ARGJ, MITOCHONDRIAL"/>
    <property type="match status" value="1"/>
</dbReference>
<dbReference type="InterPro" id="IPR016117">
    <property type="entry name" value="ArgJ-like_dom_sf"/>
</dbReference>
<feature type="binding site" evidence="8">
    <location>
        <position position="175"/>
    </location>
    <ligand>
        <name>substrate</name>
    </ligand>
</feature>
<dbReference type="Gene3D" id="3.10.20.340">
    <property type="entry name" value="ArgJ beta chain, C-terminal domain"/>
    <property type="match status" value="1"/>
</dbReference>
<accession>A0A1C6UJE4</accession>
<feature type="binding site" evidence="8">
    <location>
        <position position="390"/>
    </location>
    <ligand>
        <name>substrate</name>
    </ligand>
</feature>
<comment type="similarity">
    <text evidence="2 8">Belongs to the ArgJ family.</text>
</comment>
<feature type="binding site" evidence="8">
    <location>
        <position position="385"/>
    </location>
    <ligand>
        <name>substrate</name>
    </ligand>
</feature>
<evidence type="ECO:0000256" key="3">
    <source>
        <dbReference type="ARBA" id="ARBA00011475"/>
    </source>
</evidence>
<evidence type="ECO:0000256" key="4">
    <source>
        <dbReference type="ARBA" id="ARBA00022490"/>
    </source>
</evidence>
<dbReference type="Pfam" id="PF01960">
    <property type="entry name" value="ArgJ"/>
    <property type="match status" value="1"/>
</dbReference>
<dbReference type="NCBIfam" id="NF003802">
    <property type="entry name" value="PRK05388.1"/>
    <property type="match status" value="1"/>
</dbReference>
<feature type="binding site" evidence="8">
    <location>
        <position position="186"/>
    </location>
    <ligand>
        <name>substrate</name>
    </ligand>
</feature>